<feature type="domain" description="C-type lectin" evidence="2">
    <location>
        <begin position="1"/>
        <end position="89"/>
    </location>
</feature>
<dbReference type="Proteomes" id="UP001488838">
    <property type="component" value="Unassembled WGS sequence"/>
</dbReference>
<dbReference type="Gene3D" id="3.10.100.10">
    <property type="entry name" value="Mannose-Binding Protein A, subunit A"/>
    <property type="match status" value="1"/>
</dbReference>
<evidence type="ECO:0000313" key="4">
    <source>
        <dbReference type="Proteomes" id="UP001488838"/>
    </source>
</evidence>
<accession>A0AAW0HN70</accession>
<dbReference type="InterPro" id="IPR016187">
    <property type="entry name" value="CTDL_fold"/>
</dbReference>
<dbReference type="InterPro" id="IPR001304">
    <property type="entry name" value="C-type_lectin-like"/>
</dbReference>
<keyword evidence="1" id="KW-0430">Lectin</keyword>
<dbReference type="InterPro" id="IPR016186">
    <property type="entry name" value="C-type_lectin-like/link_sf"/>
</dbReference>
<protein>
    <recommendedName>
        <fullName evidence="2">C-type lectin domain-containing protein</fullName>
    </recommendedName>
</protein>
<reference evidence="3 4" key="1">
    <citation type="journal article" date="2023" name="bioRxiv">
        <title>Conserved and derived expression patterns and positive selection on dental genes reveal complex evolutionary context of ever-growing rodent molars.</title>
        <authorList>
            <person name="Calamari Z.T."/>
            <person name="Song A."/>
            <person name="Cohen E."/>
            <person name="Akter M."/>
            <person name="Roy R.D."/>
            <person name="Hallikas O."/>
            <person name="Christensen M.M."/>
            <person name="Li P."/>
            <person name="Marangoni P."/>
            <person name="Jernvall J."/>
            <person name="Klein O.D."/>
        </authorList>
    </citation>
    <scope>NUCLEOTIDE SEQUENCE [LARGE SCALE GENOMIC DNA]</scope>
    <source>
        <strain evidence="3">V071</strain>
    </source>
</reference>
<dbReference type="PROSITE" id="PS50041">
    <property type="entry name" value="C_TYPE_LECTIN_2"/>
    <property type="match status" value="1"/>
</dbReference>
<keyword evidence="4" id="KW-1185">Reference proteome</keyword>
<feature type="non-terminal residue" evidence="3">
    <location>
        <position position="89"/>
    </location>
</feature>
<dbReference type="PANTHER" id="PTHR22803">
    <property type="entry name" value="MANNOSE, PHOSPHOLIPASE, LECTIN RECEPTOR RELATED"/>
    <property type="match status" value="1"/>
</dbReference>
<sequence>MGNWSQAEEECQKYGSGSHLASLSNSKEARVVAKYILGYQRNLPVWIGLHDPQKTQLWQWIDGSIDLYSPWNYKTKSGANYCAALNPKD</sequence>
<evidence type="ECO:0000313" key="3">
    <source>
        <dbReference type="EMBL" id="KAK7803153.1"/>
    </source>
</evidence>
<proteinExistence type="predicted"/>
<evidence type="ECO:0000259" key="2">
    <source>
        <dbReference type="PROSITE" id="PS50041"/>
    </source>
</evidence>
<gene>
    <name evidence="3" type="ORF">U0070_004192</name>
</gene>
<name>A0AAW0HN70_MYOGA</name>
<comment type="caution">
    <text evidence="3">The sequence shown here is derived from an EMBL/GenBank/DDBJ whole genome shotgun (WGS) entry which is preliminary data.</text>
</comment>
<dbReference type="PRINTS" id="PR01504">
    <property type="entry name" value="PNCREATITSAP"/>
</dbReference>
<dbReference type="SUPFAM" id="SSF56436">
    <property type="entry name" value="C-type lectin-like"/>
    <property type="match status" value="1"/>
</dbReference>
<organism evidence="3 4">
    <name type="scientific">Myodes glareolus</name>
    <name type="common">Bank vole</name>
    <name type="synonym">Clethrionomys glareolus</name>
    <dbReference type="NCBI Taxonomy" id="447135"/>
    <lineage>
        <taxon>Eukaryota</taxon>
        <taxon>Metazoa</taxon>
        <taxon>Chordata</taxon>
        <taxon>Craniata</taxon>
        <taxon>Vertebrata</taxon>
        <taxon>Euteleostomi</taxon>
        <taxon>Mammalia</taxon>
        <taxon>Eutheria</taxon>
        <taxon>Euarchontoglires</taxon>
        <taxon>Glires</taxon>
        <taxon>Rodentia</taxon>
        <taxon>Myomorpha</taxon>
        <taxon>Muroidea</taxon>
        <taxon>Cricetidae</taxon>
        <taxon>Arvicolinae</taxon>
        <taxon>Myodes</taxon>
    </lineage>
</organism>
<dbReference type="Pfam" id="PF00059">
    <property type="entry name" value="Lectin_C"/>
    <property type="match status" value="1"/>
</dbReference>
<evidence type="ECO:0000256" key="1">
    <source>
        <dbReference type="ARBA" id="ARBA00022734"/>
    </source>
</evidence>
<dbReference type="AlphaFoldDB" id="A0AAW0HN70"/>
<dbReference type="InterPro" id="IPR050111">
    <property type="entry name" value="C-type_lectin/snaclec_domain"/>
</dbReference>
<dbReference type="EMBL" id="JBBHLL010000431">
    <property type="protein sequence ID" value="KAK7803153.1"/>
    <property type="molecule type" value="Genomic_DNA"/>
</dbReference>
<dbReference type="GO" id="GO:0030246">
    <property type="term" value="F:carbohydrate binding"/>
    <property type="evidence" value="ECO:0007669"/>
    <property type="project" value="UniProtKB-KW"/>
</dbReference>